<keyword evidence="3" id="KW-1185">Reference proteome</keyword>
<gene>
    <name evidence="2" type="ORF">GTH32_18735</name>
</gene>
<accession>A0A7X5RMY4</accession>
<keyword evidence="1" id="KW-0812">Transmembrane</keyword>
<comment type="caution">
    <text evidence="2">The sequence shown here is derived from an EMBL/GenBank/DDBJ whole genome shotgun (WGS) entry which is preliminary data.</text>
</comment>
<keyword evidence="1" id="KW-1133">Transmembrane helix</keyword>
<organism evidence="2 3">
    <name type="scientific">Alteromonas profundi</name>
    <dbReference type="NCBI Taxonomy" id="2696062"/>
    <lineage>
        <taxon>Bacteria</taxon>
        <taxon>Pseudomonadati</taxon>
        <taxon>Pseudomonadota</taxon>
        <taxon>Gammaproteobacteria</taxon>
        <taxon>Alteromonadales</taxon>
        <taxon>Alteromonadaceae</taxon>
        <taxon>Alteromonas/Salinimonas group</taxon>
        <taxon>Alteromonas</taxon>
    </lineage>
</organism>
<feature type="transmembrane region" description="Helical" evidence="1">
    <location>
        <begin position="54"/>
        <end position="73"/>
    </location>
</feature>
<dbReference type="EMBL" id="JAAAWN010000051">
    <property type="protein sequence ID" value="NDV93211.1"/>
    <property type="molecule type" value="Genomic_DNA"/>
</dbReference>
<dbReference type="RefSeq" id="WP_163088664.1">
    <property type="nucleotide sequence ID" value="NZ_JAAAWN010000051.1"/>
</dbReference>
<dbReference type="AlphaFoldDB" id="A0A7X5RMY4"/>
<keyword evidence="1" id="KW-0472">Membrane</keyword>
<sequence>MNNFDQQLHKKLKALPGETLPEKDLWPAIERGIALSPSSTITDNTARLPSFPRGWVAVAASFCFVAFLALLVAHSLNPWMQPQSQDIVASMSTQHDQQMKLLLTQYQDAPALTNDWQTQLDELADAASAIKLALKEDPNNAALIRMLHHVYQQQIALIERVHAPKWQQI</sequence>
<name>A0A7X5RMY4_9ALTE</name>
<proteinExistence type="predicted"/>
<evidence type="ECO:0000313" key="3">
    <source>
        <dbReference type="Proteomes" id="UP000470213"/>
    </source>
</evidence>
<reference evidence="2 3" key="1">
    <citation type="submission" date="2020-01" db="EMBL/GenBank/DDBJ databases">
        <authorList>
            <person name="Chen J."/>
            <person name="Zhu S."/>
            <person name="Yang J."/>
        </authorList>
    </citation>
    <scope>NUCLEOTIDE SEQUENCE [LARGE SCALE GENOMIC DNA]</scope>
    <source>
        <strain evidence="2 3">345S023</strain>
    </source>
</reference>
<evidence type="ECO:0000256" key="1">
    <source>
        <dbReference type="SAM" id="Phobius"/>
    </source>
</evidence>
<evidence type="ECO:0000313" key="2">
    <source>
        <dbReference type="EMBL" id="NDV93211.1"/>
    </source>
</evidence>
<dbReference type="Proteomes" id="UP000470213">
    <property type="component" value="Unassembled WGS sequence"/>
</dbReference>
<protein>
    <submittedName>
        <fullName evidence="2">Uncharacterized protein</fullName>
    </submittedName>
</protein>